<sequence length="146" mass="17218">MFQFFKKKTDEKDGLETLSDYKKQYLHEKTTESIEALFKVLKQSKVWVPFNAYLMDESEGQEGVRLKPDILQKGDDYFYPCFSNEQEIPKEYYDRFSWLQLPVTDCLFAVEGRGRFPLRGIVLDAFSESVEIDKEAFEAIRQSELL</sequence>
<evidence type="ECO:0000313" key="2">
    <source>
        <dbReference type="EMBL" id="RSJ88185.1"/>
    </source>
</evidence>
<dbReference type="AlphaFoldDB" id="A0A428GWZ4"/>
<comment type="caution">
    <text evidence="2">The sequence shown here is derived from an EMBL/GenBank/DDBJ whole genome shotgun (WGS) entry which is preliminary data.</text>
</comment>
<dbReference type="RefSeq" id="WP_125370725.1">
    <property type="nucleotide sequence ID" value="NZ_RJPO01000001.1"/>
</dbReference>
<accession>A0A428GWZ4</accession>
<dbReference type="Pfam" id="PF07179">
    <property type="entry name" value="SseB"/>
    <property type="match status" value="1"/>
</dbReference>
<evidence type="ECO:0000313" key="3">
    <source>
        <dbReference type="Proteomes" id="UP000277890"/>
    </source>
</evidence>
<organism evidence="2 3">
    <name type="scientific">Streptococcus cristatus</name>
    <dbReference type="NCBI Taxonomy" id="45634"/>
    <lineage>
        <taxon>Bacteria</taxon>
        <taxon>Bacillati</taxon>
        <taxon>Bacillota</taxon>
        <taxon>Bacilli</taxon>
        <taxon>Lactobacillales</taxon>
        <taxon>Streptococcaceae</taxon>
        <taxon>Streptococcus</taxon>
    </lineage>
</organism>
<reference evidence="2 3" key="1">
    <citation type="submission" date="2018-11" db="EMBL/GenBank/DDBJ databases">
        <title>Species Designations Belie Phenotypic and Genotypic Heterogeneity in Oral Streptococci.</title>
        <authorList>
            <person name="Velsko I."/>
        </authorList>
    </citation>
    <scope>NUCLEOTIDE SEQUENCE [LARGE SCALE GENOMIC DNA]</scope>
    <source>
        <strain evidence="2 3">A54</strain>
    </source>
</reference>
<dbReference type="Proteomes" id="UP000277890">
    <property type="component" value="Unassembled WGS sequence"/>
</dbReference>
<feature type="domain" description="SseB protein N-terminal" evidence="1">
    <location>
        <begin position="28"/>
        <end position="136"/>
    </location>
</feature>
<dbReference type="EMBL" id="RJPQ01000001">
    <property type="protein sequence ID" value="RSJ88185.1"/>
    <property type="molecule type" value="Genomic_DNA"/>
</dbReference>
<dbReference type="InterPro" id="IPR009839">
    <property type="entry name" value="SseB_N"/>
</dbReference>
<gene>
    <name evidence="2" type="ORF">D8794_02165</name>
</gene>
<name>A0A428GWZ4_STRCR</name>
<proteinExistence type="predicted"/>
<evidence type="ECO:0000259" key="1">
    <source>
        <dbReference type="Pfam" id="PF07179"/>
    </source>
</evidence>
<protein>
    <recommendedName>
        <fullName evidence="1">SseB protein N-terminal domain-containing protein</fullName>
    </recommendedName>
</protein>